<evidence type="ECO:0000313" key="12">
    <source>
        <dbReference type="Proteomes" id="UP000001357"/>
    </source>
</evidence>
<keyword evidence="5" id="KW-0786">Thiamine pyrophosphate</keyword>
<evidence type="ECO:0000256" key="5">
    <source>
        <dbReference type="ARBA" id="ARBA00023052"/>
    </source>
</evidence>
<evidence type="ECO:0000256" key="2">
    <source>
        <dbReference type="ARBA" id="ARBA00006936"/>
    </source>
</evidence>
<dbReference type="InterPro" id="IPR029061">
    <property type="entry name" value="THDP-binding"/>
</dbReference>
<comment type="function">
    <text evidence="6">The 2-oxoglutarate dehydrogenase complex catalyzes the overall conversion of 2-oxoglutarate to succinyl-CoA and CO(2). It contains multiple copies of three enzymatic components: 2-oxoglutarate dehydrogenase (E1), dihydrolipoamide succinyltransferase (E2) and lipoamide dehydrogenase (E3).</text>
</comment>
<feature type="compositionally biased region" description="Basic and acidic residues" evidence="9">
    <location>
        <begin position="47"/>
        <end position="57"/>
    </location>
</feature>
<dbReference type="GO" id="GO:0045252">
    <property type="term" value="C:oxoglutarate dehydrogenase complex"/>
    <property type="evidence" value="ECO:0000318"/>
    <property type="project" value="GO_Central"/>
</dbReference>
<feature type="region of interest" description="Disordered" evidence="9">
    <location>
        <begin position="1271"/>
        <end position="1294"/>
    </location>
</feature>
<feature type="compositionally biased region" description="Low complexity" evidence="9">
    <location>
        <begin position="387"/>
        <end position="399"/>
    </location>
</feature>
<feature type="domain" description="Transketolase-like pyrimidine-binding" evidence="10">
    <location>
        <begin position="927"/>
        <end position="1139"/>
    </location>
</feature>
<dbReference type="SMART" id="SM00861">
    <property type="entry name" value="Transket_pyr"/>
    <property type="match status" value="1"/>
</dbReference>
<dbReference type="GO" id="GO:0004591">
    <property type="term" value="F:oxoglutarate dehydrogenase (succinyl-transferring) activity"/>
    <property type="evidence" value="ECO:0000318"/>
    <property type="project" value="GO_Central"/>
</dbReference>
<gene>
    <name evidence="11" type="ORF">MONBRDRAFT_39301</name>
</gene>
<dbReference type="NCBIfam" id="TIGR00239">
    <property type="entry name" value="2oxo_dh_E1"/>
    <property type="match status" value="1"/>
</dbReference>
<dbReference type="FunCoup" id="A9VDL3">
    <property type="interactions" value="1139"/>
</dbReference>
<dbReference type="NCBIfam" id="NF006914">
    <property type="entry name" value="PRK09404.1"/>
    <property type="match status" value="1"/>
</dbReference>
<dbReference type="GO" id="GO:0005739">
    <property type="term" value="C:mitochondrion"/>
    <property type="evidence" value="ECO:0000318"/>
    <property type="project" value="GO_Central"/>
</dbReference>
<reference evidence="11 12" key="1">
    <citation type="journal article" date="2008" name="Nature">
        <title>The genome of the choanoflagellate Monosiga brevicollis and the origin of metazoans.</title>
        <authorList>
            <consortium name="JGI Sequencing"/>
            <person name="King N."/>
            <person name="Westbrook M.J."/>
            <person name="Young S.L."/>
            <person name="Kuo A."/>
            <person name="Abedin M."/>
            <person name="Chapman J."/>
            <person name="Fairclough S."/>
            <person name="Hellsten U."/>
            <person name="Isogai Y."/>
            <person name="Letunic I."/>
            <person name="Marr M."/>
            <person name="Pincus D."/>
            <person name="Putnam N."/>
            <person name="Rokas A."/>
            <person name="Wright K.J."/>
            <person name="Zuzow R."/>
            <person name="Dirks W."/>
            <person name="Good M."/>
            <person name="Goodstein D."/>
            <person name="Lemons D."/>
            <person name="Li W."/>
            <person name="Lyons J.B."/>
            <person name="Morris A."/>
            <person name="Nichols S."/>
            <person name="Richter D.J."/>
            <person name="Salamov A."/>
            <person name="Bork P."/>
            <person name="Lim W.A."/>
            <person name="Manning G."/>
            <person name="Miller W.T."/>
            <person name="McGinnis W."/>
            <person name="Shapiro H."/>
            <person name="Tjian R."/>
            <person name="Grigoriev I.V."/>
            <person name="Rokhsar D."/>
        </authorList>
    </citation>
    <scope>NUCLEOTIDE SEQUENCE [LARGE SCALE GENOMIC DNA]</scope>
    <source>
        <strain evidence="12">MX1 / ATCC 50154</strain>
    </source>
</reference>
<feature type="compositionally biased region" description="Basic and acidic residues" evidence="9">
    <location>
        <begin position="30"/>
        <end position="39"/>
    </location>
</feature>
<dbReference type="Pfam" id="PF16870">
    <property type="entry name" value="OxoGdeHyase_C"/>
    <property type="match status" value="1"/>
</dbReference>
<dbReference type="RefSeq" id="XP_001750783.1">
    <property type="nucleotide sequence ID" value="XM_001750731.1"/>
</dbReference>
<comment type="similarity">
    <text evidence="2">Belongs to the alpha-ketoglutarate dehydrogenase family.</text>
</comment>
<dbReference type="InterPro" id="IPR011603">
    <property type="entry name" value="2oxoglutarate_DH_E1"/>
</dbReference>
<dbReference type="GO" id="GO:0006099">
    <property type="term" value="P:tricarboxylic acid cycle"/>
    <property type="evidence" value="ECO:0000318"/>
    <property type="project" value="GO_Central"/>
</dbReference>
<keyword evidence="4" id="KW-0560">Oxidoreductase</keyword>
<evidence type="ECO:0000256" key="4">
    <source>
        <dbReference type="ARBA" id="ARBA00023002"/>
    </source>
</evidence>
<dbReference type="CDD" id="cd02016">
    <property type="entry name" value="TPP_E1_OGDC_like"/>
    <property type="match status" value="1"/>
</dbReference>
<dbReference type="PANTHER" id="PTHR23152:SF4">
    <property type="entry name" value="2-OXOADIPATE DEHYDROGENASE COMPLEX COMPONENT E1"/>
    <property type="match status" value="1"/>
</dbReference>
<dbReference type="InterPro" id="IPR031717">
    <property type="entry name" value="ODO-1/KGD_C"/>
</dbReference>
<evidence type="ECO:0000256" key="7">
    <source>
        <dbReference type="ARBA" id="ARBA00040267"/>
    </source>
</evidence>
<feature type="compositionally biased region" description="Polar residues" evidence="9">
    <location>
        <begin position="1283"/>
        <end position="1294"/>
    </location>
</feature>
<evidence type="ECO:0000256" key="1">
    <source>
        <dbReference type="ARBA" id="ARBA00001964"/>
    </source>
</evidence>
<dbReference type="OMA" id="RDSYCRT"/>
<evidence type="ECO:0000256" key="8">
    <source>
        <dbReference type="ARBA" id="ARBA00042984"/>
    </source>
</evidence>
<dbReference type="Pfam" id="PF02779">
    <property type="entry name" value="Transket_pyr"/>
    <property type="match status" value="1"/>
</dbReference>
<dbReference type="NCBIfam" id="NF008907">
    <property type="entry name" value="PRK12270.1"/>
    <property type="match status" value="1"/>
</dbReference>
<feature type="region of interest" description="Disordered" evidence="9">
    <location>
        <begin position="1"/>
        <end position="57"/>
    </location>
</feature>
<dbReference type="InterPro" id="IPR042179">
    <property type="entry name" value="KGD_C_sf"/>
</dbReference>
<evidence type="ECO:0000256" key="6">
    <source>
        <dbReference type="ARBA" id="ARBA00037426"/>
    </source>
</evidence>
<dbReference type="InterPro" id="IPR005475">
    <property type="entry name" value="Transketolase-like_Pyr-bd"/>
</dbReference>
<dbReference type="Proteomes" id="UP000001357">
    <property type="component" value="Unassembled WGS sequence"/>
</dbReference>
<name>A9VDL3_MONBE</name>
<dbReference type="Pfam" id="PF00676">
    <property type="entry name" value="E1_dh"/>
    <property type="match status" value="1"/>
</dbReference>
<dbReference type="FunFam" id="3.40.50.11610:FF:000009">
    <property type="entry name" value="2-oxoglutarate dehydrogenase E1 component"/>
    <property type="match status" value="1"/>
</dbReference>
<dbReference type="SUPFAM" id="SSF52518">
    <property type="entry name" value="Thiamin diphosphate-binding fold (THDP-binding)"/>
    <property type="match status" value="2"/>
</dbReference>
<comment type="cofactor">
    <cofactor evidence="1">
        <name>thiamine diphosphate</name>
        <dbReference type="ChEBI" id="CHEBI:58937"/>
    </cofactor>
</comment>
<organism evidence="11 12">
    <name type="scientific">Monosiga brevicollis</name>
    <name type="common">Choanoflagellate</name>
    <dbReference type="NCBI Taxonomy" id="81824"/>
    <lineage>
        <taxon>Eukaryota</taxon>
        <taxon>Choanoflagellata</taxon>
        <taxon>Craspedida</taxon>
        <taxon>Salpingoecidae</taxon>
        <taxon>Monosiga</taxon>
    </lineage>
</organism>
<evidence type="ECO:0000256" key="9">
    <source>
        <dbReference type="SAM" id="MobiDB-lite"/>
    </source>
</evidence>
<evidence type="ECO:0000256" key="3">
    <source>
        <dbReference type="ARBA" id="ARBA00012280"/>
    </source>
</evidence>
<dbReference type="InterPro" id="IPR032106">
    <property type="entry name" value="2-oxogl_dehyd_N"/>
</dbReference>
<feature type="region of interest" description="Disordered" evidence="9">
    <location>
        <begin position="378"/>
        <end position="399"/>
    </location>
</feature>
<dbReference type="Gene3D" id="3.40.50.11610">
    <property type="entry name" value="Multifunctional 2-oxoglutarate metabolism enzyme, C-terminal domain"/>
    <property type="match status" value="1"/>
</dbReference>
<keyword evidence="12" id="KW-1185">Reference proteome</keyword>
<evidence type="ECO:0000259" key="10">
    <source>
        <dbReference type="SMART" id="SM00861"/>
    </source>
</evidence>
<proteinExistence type="inferred from homology"/>
<dbReference type="InParanoid" id="A9VDL3"/>
<dbReference type="InterPro" id="IPR001017">
    <property type="entry name" value="DH_E1"/>
</dbReference>
<dbReference type="PANTHER" id="PTHR23152">
    <property type="entry name" value="2-OXOGLUTARATE DEHYDROGENASE"/>
    <property type="match status" value="1"/>
</dbReference>
<dbReference type="Gene3D" id="3.40.50.970">
    <property type="match status" value="1"/>
</dbReference>
<dbReference type="EMBL" id="CH991588">
    <property type="protein sequence ID" value="EDQ84382.1"/>
    <property type="molecule type" value="Genomic_DNA"/>
</dbReference>
<dbReference type="Gene3D" id="1.10.287.1150">
    <property type="entry name" value="TPP helical domain"/>
    <property type="match status" value="1"/>
</dbReference>
<accession>A9VDL3</accession>
<sequence length="1294" mass="145328">MDDPSDDLQRLHLVERATGQSESEGQATRTEPETRRAEQATEDEERAEPAAEAHEDELAIETARLKAREAELETARLNAETARLYAEERKAARLEKKRTLCSEKVCRAPSRCLLSVIVGCTCIQLVSHRTHMTVFDCTCAGFTWQTRESVANAMPSVAPSSTPTLTDAYEKLGCIVAELPCSHHYYAAKIVKRIDELCADDKRTIDKKLIEDLKWAVDVERHSRLPQLQQESDISSRLTIVLQHHFGLDFVHQYSIGDKNTHVDWAGFDQNHHVVVMGECKKDKQPFHQYGGQVANELERLGAIATRYESDSESNGLDGRKSTEWPIVNINVVGDHVSAYLVLTISEAMYEAWREDPKSVHASWRAFFDNEASGLGKGQSYTPPPVAGHAAPSASGAAPTLSATHSEILNHLKVERLIRAYETRGHNIANLDPLNIMNADLDGSTPSELTLAHYGFTEADLDKTVVVPPHAIFDTQQESHLPLRTLIERLNKVYCSTVGFEYMFIQERDRVKWIQDKVSELQQPTSADLKQKIAKDLVDARGFELFLQKKFVSEKRFGVDGGEALITGMRQLLRRGSELGVEFAVLGMPHRGRLNVLANVMNKPVEQIFNEFQSNLGIDDEGSGDVKYHLGMSSDVVFDDTGNRMHLSLMANPSHLEAVNPVVLGKARAEQDYRGDTKRKRVVPILLHGDAAFAGQGVVYECFGFTQLPAYTTGGTIHVVVNNQIGFTTDPRFARSTPYSTDLAKMVGAPIFHVNGDDPEAVARVCQVAMEWRQEFGNDVVVDIVCYRRFGHNEADQPAFTQPLMYERIAEQKPVDQIYEEKVAAEGTIDGQWFESARKTYEENLNAAWDRAPTFKNTRPEYLGSWWSSLKSQQVDVAQIYDTGVDEALLKEVGTIFSQYPDDFNIHRSLKKILQSRLDSIVEDTGMDWATAEGLAFGTLLMEGKAVRLSGQDVERGTFSQRHHVLHDQKVDGKTYVSLQELAPAQTNYSVSNSHLSEYGVLGFELGYSMVNPHSLICWEAQFGDFANTAQCIIDQFIAAGEHKWRRMTGLTMLLPHGYEGMGPEHSSGRIERFLQLCNDNESVYPEMRDGQRRQIQDCNIQVVNATTPANYFHVLRRQVHRDFRKPLVVFTPKSLLRHPMCKSTLADIGAGTRFTRFYSETDESISSNPDGVKRVVLCSGKVYYDLLKHRQDNNITDVAIGRVEQISPFPFDLVHNMMDQYPNAEVVWCQEEPRNMGAWSYVDSRIETALSKSEHHQGARARYVGRNASASVAAGDKKQHNAEQQSLIEQALQ</sequence>
<dbReference type="Gene3D" id="3.40.50.12470">
    <property type="match status" value="1"/>
</dbReference>
<evidence type="ECO:0000313" key="11">
    <source>
        <dbReference type="EMBL" id="EDQ84382.1"/>
    </source>
</evidence>
<dbReference type="GO" id="GO:0030976">
    <property type="term" value="F:thiamine pyrophosphate binding"/>
    <property type="evidence" value="ECO:0007669"/>
    <property type="project" value="InterPro"/>
</dbReference>
<dbReference type="GeneID" id="5896032"/>
<dbReference type="KEGG" id="mbr:MONBRDRAFT_39301"/>
<dbReference type="STRING" id="81824.A9VDL3"/>
<feature type="compositionally biased region" description="Polar residues" evidence="9">
    <location>
        <begin position="18"/>
        <end position="29"/>
    </location>
</feature>
<dbReference type="eggNOG" id="KOG0450">
    <property type="taxonomic scope" value="Eukaryota"/>
</dbReference>
<protein>
    <recommendedName>
        <fullName evidence="7">2-oxoglutarate dehydrogenase, mitochondrial</fullName>
        <ecNumber evidence="3">1.2.4.2</ecNumber>
    </recommendedName>
    <alternativeName>
        <fullName evidence="8">2-oxoglutarate dehydrogenase complex component E1</fullName>
    </alternativeName>
</protein>
<dbReference type="Pfam" id="PF16078">
    <property type="entry name" value="2-oxogl_dehyd_N"/>
    <property type="match status" value="1"/>
</dbReference>
<dbReference type="FunFam" id="3.40.50.12470:FF:000003">
    <property type="entry name" value="2-oxoglutarate dehydrogenase E1 component"/>
    <property type="match status" value="1"/>
</dbReference>
<dbReference type="EC" id="1.2.4.2" evidence="3"/>